<keyword evidence="1" id="KW-0812">Transmembrane</keyword>
<gene>
    <name evidence="2" type="ORF">CUNI_LOCUS19607</name>
</gene>
<proteinExistence type="predicted"/>
<sequence>QTSPKTLEMIQKFFSYNATPEPPTDYTDEYFSSLGQNLVTATNSFLMVTGLFLNTMVLFFFYTVVDTKPIQSSLWTNLSVCYLVKCLVMLYSVAGDIFDFLSNTEEKCRIRFALPWSMDIVCISCFIMILMERIIAIHCPAFYSVLQEHSIMLNSYCWAYGGCYFLLYALEFQLYDCPSECKTPFTHVTPVDAVHTVSFATVVLFILACLTSMLFLYPSNYSKVEKIRLQMEMNGTYLVIGL</sequence>
<name>A0A8S3ZX49_9EUPU</name>
<dbReference type="SUPFAM" id="SSF81321">
    <property type="entry name" value="Family A G protein-coupled receptor-like"/>
    <property type="match status" value="1"/>
</dbReference>
<dbReference type="AlphaFoldDB" id="A0A8S3ZX49"/>
<keyword evidence="3" id="KW-1185">Reference proteome</keyword>
<accession>A0A8S3ZX49</accession>
<comment type="caution">
    <text evidence="2">The sequence shown here is derived from an EMBL/GenBank/DDBJ whole genome shotgun (WGS) entry which is preliminary data.</text>
</comment>
<evidence type="ECO:0000256" key="1">
    <source>
        <dbReference type="SAM" id="Phobius"/>
    </source>
</evidence>
<reference evidence="2" key="1">
    <citation type="submission" date="2021-04" db="EMBL/GenBank/DDBJ databases">
        <authorList>
            <consortium name="Molecular Ecology Group"/>
        </authorList>
    </citation>
    <scope>NUCLEOTIDE SEQUENCE</scope>
</reference>
<feature type="transmembrane region" description="Helical" evidence="1">
    <location>
        <begin position="151"/>
        <end position="170"/>
    </location>
</feature>
<feature type="non-terminal residue" evidence="2">
    <location>
        <position position="1"/>
    </location>
</feature>
<keyword evidence="1" id="KW-1133">Transmembrane helix</keyword>
<evidence type="ECO:0000313" key="3">
    <source>
        <dbReference type="Proteomes" id="UP000678393"/>
    </source>
</evidence>
<dbReference type="Gene3D" id="1.20.1070.10">
    <property type="entry name" value="Rhodopsin 7-helix transmembrane proteins"/>
    <property type="match status" value="1"/>
</dbReference>
<dbReference type="EMBL" id="CAJHNH020006735">
    <property type="protein sequence ID" value="CAG5134049.1"/>
    <property type="molecule type" value="Genomic_DNA"/>
</dbReference>
<organism evidence="2 3">
    <name type="scientific">Candidula unifasciata</name>
    <dbReference type="NCBI Taxonomy" id="100452"/>
    <lineage>
        <taxon>Eukaryota</taxon>
        <taxon>Metazoa</taxon>
        <taxon>Spiralia</taxon>
        <taxon>Lophotrochozoa</taxon>
        <taxon>Mollusca</taxon>
        <taxon>Gastropoda</taxon>
        <taxon>Heterobranchia</taxon>
        <taxon>Euthyneura</taxon>
        <taxon>Panpulmonata</taxon>
        <taxon>Eupulmonata</taxon>
        <taxon>Stylommatophora</taxon>
        <taxon>Helicina</taxon>
        <taxon>Helicoidea</taxon>
        <taxon>Geomitridae</taxon>
        <taxon>Candidula</taxon>
    </lineage>
</organism>
<evidence type="ECO:0000313" key="2">
    <source>
        <dbReference type="EMBL" id="CAG5134049.1"/>
    </source>
</evidence>
<protein>
    <recommendedName>
        <fullName evidence="4">G-protein coupled receptors family 1 profile domain-containing protein</fullName>
    </recommendedName>
</protein>
<keyword evidence="1" id="KW-0472">Membrane</keyword>
<feature type="transmembrane region" description="Helical" evidence="1">
    <location>
        <begin position="74"/>
        <end position="93"/>
    </location>
</feature>
<evidence type="ECO:0008006" key="4">
    <source>
        <dbReference type="Google" id="ProtNLM"/>
    </source>
</evidence>
<feature type="transmembrane region" description="Helical" evidence="1">
    <location>
        <begin position="44"/>
        <end position="62"/>
    </location>
</feature>
<feature type="transmembrane region" description="Helical" evidence="1">
    <location>
        <begin position="113"/>
        <end position="131"/>
    </location>
</feature>
<dbReference type="Proteomes" id="UP000678393">
    <property type="component" value="Unassembled WGS sequence"/>
</dbReference>
<feature type="non-terminal residue" evidence="2">
    <location>
        <position position="242"/>
    </location>
</feature>
<feature type="transmembrane region" description="Helical" evidence="1">
    <location>
        <begin position="193"/>
        <end position="217"/>
    </location>
</feature>
<dbReference type="OrthoDB" id="10345364at2759"/>